<reference evidence="1 2" key="1">
    <citation type="journal article" date="2018" name="Int. J. Syst. Evol. Microbiol.">
        <title>Draft Genome Sequence of Faecalimonas umbilicata JCM 30896T, an Acetate-Producing Bacterium Isolated from Human Feces.</title>
        <authorList>
            <person name="Sakamoto M."/>
            <person name="Ikeyama N."/>
            <person name="Yuki M."/>
            <person name="Ohkuma M."/>
        </authorList>
    </citation>
    <scope>NUCLEOTIDE SEQUENCE [LARGE SCALE GENOMIC DNA]</scope>
    <source>
        <strain evidence="1 2">EGH7</strain>
    </source>
</reference>
<evidence type="ECO:0000313" key="2">
    <source>
        <dbReference type="Proteomes" id="UP000702954"/>
    </source>
</evidence>
<dbReference type="Proteomes" id="UP000702954">
    <property type="component" value="Unassembled WGS sequence"/>
</dbReference>
<accession>A0ABQ0QVY3</accession>
<evidence type="ECO:0000313" key="1">
    <source>
        <dbReference type="EMBL" id="GBU04472.1"/>
    </source>
</evidence>
<sequence>MLIARDAFIIGRISSINAQIGARERANRRRNPVIPCFCVIFGNSNRILQFVQESGRPNFKSIFLPQLAQ</sequence>
<dbReference type="RefSeq" id="WP_039861193.1">
    <property type="nucleotide sequence ID" value="NZ_BHEO01000002.1"/>
</dbReference>
<dbReference type="EMBL" id="BHEO01000002">
    <property type="protein sequence ID" value="GBU04472.1"/>
    <property type="molecule type" value="Genomic_DNA"/>
</dbReference>
<keyword evidence="2" id="KW-1185">Reference proteome</keyword>
<name>A0ABQ0QVY3_9FIRM</name>
<gene>
    <name evidence="1" type="ORF">FAEUMB_10130</name>
</gene>
<organism evidence="1 2">
    <name type="scientific">Faecalimonas umbilicata</name>
    <dbReference type="NCBI Taxonomy" id="1912855"/>
    <lineage>
        <taxon>Bacteria</taxon>
        <taxon>Bacillati</taxon>
        <taxon>Bacillota</taxon>
        <taxon>Clostridia</taxon>
        <taxon>Lachnospirales</taxon>
        <taxon>Lachnospiraceae</taxon>
        <taxon>Faecalimonas</taxon>
    </lineage>
</organism>
<comment type="caution">
    <text evidence="1">The sequence shown here is derived from an EMBL/GenBank/DDBJ whole genome shotgun (WGS) entry which is preliminary data.</text>
</comment>
<proteinExistence type="predicted"/>
<protein>
    <submittedName>
        <fullName evidence="1">Uncharacterized protein</fullName>
    </submittedName>
</protein>